<proteinExistence type="predicted"/>
<organism evidence="3 4">
    <name type="scientific">Mycena indigotica</name>
    <dbReference type="NCBI Taxonomy" id="2126181"/>
    <lineage>
        <taxon>Eukaryota</taxon>
        <taxon>Fungi</taxon>
        <taxon>Dikarya</taxon>
        <taxon>Basidiomycota</taxon>
        <taxon>Agaricomycotina</taxon>
        <taxon>Agaricomycetes</taxon>
        <taxon>Agaricomycetidae</taxon>
        <taxon>Agaricales</taxon>
        <taxon>Marasmiineae</taxon>
        <taxon>Mycenaceae</taxon>
        <taxon>Mycena</taxon>
    </lineage>
</organism>
<sequence length="445" mass="48179">MAEQRDLGLLFNCPYYPECDHSISIHQKSNMRSHLRSKHGEGKLSCPEDSCDYETVDNANLTRHRQNKHGYEPIRRAERDDGGDRPAKRVKTSHKIAQGSISPPESTGLDNLPLPPTLAAPAVHFAPLPVYPNSESEYHYATTATPFGGADIPRAAMHRNTRPPLPFRQSDSNMVTTSGAIATNAPLVQQIHHFGTPGPAFHSNVPDAPQFIDTWPMTYTGHASSYPFEPENVSQPAAPPVYEDGAWTGAGTVVIPQPQKWIDPQSQWQLFAPQGPHDGFGPPCTVAPEDFFRNAYLTSPFVELPATAMGSGLPSSSRQSALLVARATPVPGHDARATPSPHLAQLSGNATESDESLVAFLATISDTRPAGSHWQQPEVPQESEFPEYHDLAATAETLPSATHTGLHHLDDAHYLWRAGPGGDYGVGDITSGDQIPAVRLQGGVY</sequence>
<dbReference type="InterPro" id="IPR013087">
    <property type="entry name" value="Znf_C2H2_type"/>
</dbReference>
<name>A0A8H6VYB0_9AGAR</name>
<dbReference type="OrthoDB" id="654211at2759"/>
<dbReference type="Proteomes" id="UP000636479">
    <property type="component" value="Unassembled WGS sequence"/>
</dbReference>
<dbReference type="Gene3D" id="3.30.160.60">
    <property type="entry name" value="Classic Zinc Finger"/>
    <property type="match status" value="1"/>
</dbReference>
<keyword evidence="4" id="KW-1185">Reference proteome</keyword>
<evidence type="ECO:0000256" key="1">
    <source>
        <dbReference type="SAM" id="MobiDB-lite"/>
    </source>
</evidence>
<protein>
    <recommendedName>
        <fullName evidence="2">C2H2-type domain-containing protein</fullName>
    </recommendedName>
</protein>
<gene>
    <name evidence="3" type="ORF">MIND_01160800</name>
</gene>
<accession>A0A8H6VYB0</accession>
<evidence type="ECO:0000313" key="4">
    <source>
        <dbReference type="Proteomes" id="UP000636479"/>
    </source>
</evidence>
<reference evidence="3" key="1">
    <citation type="submission" date="2020-05" db="EMBL/GenBank/DDBJ databases">
        <title>Mycena genomes resolve the evolution of fungal bioluminescence.</title>
        <authorList>
            <person name="Tsai I.J."/>
        </authorList>
    </citation>
    <scope>NUCLEOTIDE SEQUENCE</scope>
    <source>
        <strain evidence="3">171206Taipei</strain>
    </source>
</reference>
<evidence type="ECO:0000313" key="3">
    <source>
        <dbReference type="EMBL" id="KAF7292629.1"/>
    </source>
</evidence>
<dbReference type="RefSeq" id="XP_037215057.1">
    <property type="nucleotide sequence ID" value="XM_037368131.1"/>
</dbReference>
<dbReference type="GeneID" id="59350647"/>
<feature type="region of interest" description="Disordered" evidence="1">
    <location>
        <begin position="62"/>
        <end position="106"/>
    </location>
</feature>
<dbReference type="EMBL" id="JACAZF010000011">
    <property type="protein sequence ID" value="KAF7292629.1"/>
    <property type="molecule type" value="Genomic_DNA"/>
</dbReference>
<feature type="domain" description="C2H2-type" evidence="2">
    <location>
        <begin position="11"/>
        <end position="39"/>
    </location>
</feature>
<evidence type="ECO:0000259" key="2">
    <source>
        <dbReference type="SMART" id="SM00355"/>
    </source>
</evidence>
<feature type="domain" description="C2H2-type" evidence="2">
    <location>
        <begin position="44"/>
        <end position="69"/>
    </location>
</feature>
<comment type="caution">
    <text evidence="3">The sequence shown here is derived from an EMBL/GenBank/DDBJ whole genome shotgun (WGS) entry which is preliminary data.</text>
</comment>
<feature type="compositionally biased region" description="Basic and acidic residues" evidence="1">
    <location>
        <begin position="69"/>
        <end position="87"/>
    </location>
</feature>
<dbReference type="SMART" id="SM00355">
    <property type="entry name" value="ZnF_C2H2"/>
    <property type="match status" value="2"/>
</dbReference>
<dbReference type="AlphaFoldDB" id="A0A8H6VYB0"/>